<dbReference type="Proteomes" id="UP000198287">
    <property type="component" value="Unassembled WGS sequence"/>
</dbReference>
<keyword evidence="2" id="KW-1185">Reference proteome</keyword>
<comment type="caution">
    <text evidence="1">The sequence shown here is derived from an EMBL/GenBank/DDBJ whole genome shotgun (WGS) entry which is preliminary data.</text>
</comment>
<dbReference type="AlphaFoldDB" id="A0A226EAN9"/>
<dbReference type="EMBL" id="LNIX01000005">
    <property type="protein sequence ID" value="OXA54278.1"/>
    <property type="molecule type" value="Genomic_DNA"/>
</dbReference>
<accession>A0A226EAN9</accession>
<name>A0A226EAN9_FOLCA</name>
<organism evidence="1 2">
    <name type="scientific">Folsomia candida</name>
    <name type="common">Springtail</name>
    <dbReference type="NCBI Taxonomy" id="158441"/>
    <lineage>
        <taxon>Eukaryota</taxon>
        <taxon>Metazoa</taxon>
        <taxon>Ecdysozoa</taxon>
        <taxon>Arthropoda</taxon>
        <taxon>Hexapoda</taxon>
        <taxon>Collembola</taxon>
        <taxon>Entomobryomorpha</taxon>
        <taxon>Isotomoidea</taxon>
        <taxon>Isotomidae</taxon>
        <taxon>Proisotominae</taxon>
        <taxon>Folsomia</taxon>
    </lineage>
</organism>
<proteinExistence type="predicted"/>
<evidence type="ECO:0000313" key="2">
    <source>
        <dbReference type="Proteomes" id="UP000198287"/>
    </source>
</evidence>
<evidence type="ECO:0000313" key="1">
    <source>
        <dbReference type="EMBL" id="OXA54278.1"/>
    </source>
</evidence>
<protein>
    <submittedName>
        <fullName evidence="1">Uncharacterized protein</fullName>
    </submittedName>
</protein>
<sequence length="128" mass="14933">MSFNFGENNSGVTTIPKTVTEARTTFKRLRKSTRSDFVEFIKFYNSEKLSKTLTQGETIALETLHKSWTKMTSSYKIDQDELFGLKEYHTILNGPLDKCTPWLTYVDNFLQWRPLLMATCIQLRTTTF</sequence>
<gene>
    <name evidence="1" type="ORF">Fcan01_10363</name>
</gene>
<reference evidence="1 2" key="1">
    <citation type="submission" date="2015-12" db="EMBL/GenBank/DDBJ databases">
        <title>The genome of Folsomia candida.</title>
        <authorList>
            <person name="Faddeeva A."/>
            <person name="Derks M.F."/>
            <person name="Anvar Y."/>
            <person name="Smit S."/>
            <person name="Van Straalen N."/>
            <person name="Roelofs D."/>
        </authorList>
    </citation>
    <scope>NUCLEOTIDE SEQUENCE [LARGE SCALE GENOMIC DNA]</scope>
    <source>
        <strain evidence="1 2">VU population</strain>
        <tissue evidence="1">Whole body</tissue>
    </source>
</reference>